<reference evidence="3 4" key="1">
    <citation type="journal article" date="2021" name="bioRxiv">
        <title>Chromosome-scale and haplotype-resolved genome assembly of a tetraploid potato cultivar.</title>
        <authorList>
            <person name="Sun H."/>
            <person name="Jiao W.-B."/>
            <person name="Krause K."/>
            <person name="Campoy J.A."/>
            <person name="Goel M."/>
            <person name="Folz-Donahue K."/>
            <person name="Kukat C."/>
            <person name="Huettel B."/>
            <person name="Schneeberger K."/>
        </authorList>
    </citation>
    <scope>NUCLEOTIDE SEQUENCE [LARGE SCALE GENOMIC DNA]</scope>
    <source>
        <strain evidence="3">SolTubOtavaFocal</strain>
        <tissue evidence="3">Leaves</tissue>
    </source>
</reference>
<gene>
    <name evidence="3" type="ORF">KY290_038511</name>
</gene>
<evidence type="ECO:0000313" key="4">
    <source>
        <dbReference type="Proteomes" id="UP000826656"/>
    </source>
</evidence>
<dbReference type="Pfam" id="PF13041">
    <property type="entry name" value="PPR_2"/>
    <property type="match status" value="1"/>
</dbReference>
<dbReference type="EMBL" id="JAIVGD010000028">
    <property type="protein sequence ID" value="KAH0739806.1"/>
    <property type="molecule type" value="Genomic_DNA"/>
</dbReference>
<feature type="repeat" description="PPR" evidence="2">
    <location>
        <begin position="209"/>
        <end position="243"/>
    </location>
</feature>
<dbReference type="Pfam" id="PF01535">
    <property type="entry name" value="PPR"/>
    <property type="match status" value="4"/>
</dbReference>
<dbReference type="Gene3D" id="1.25.40.10">
    <property type="entry name" value="Tetratricopeptide repeat domain"/>
    <property type="match status" value="2"/>
</dbReference>
<evidence type="ECO:0000313" key="3">
    <source>
        <dbReference type="EMBL" id="KAH0739806.1"/>
    </source>
</evidence>
<feature type="repeat" description="PPR" evidence="2">
    <location>
        <begin position="279"/>
        <end position="309"/>
    </location>
</feature>
<proteinExistence type="predicted"/>
<organism evidence="3 4">
    <name type="scientific">Solanum tuberosum</name>
    <name type="common">Potato</name>
    <dbReference type="NCBI Taxonomy" id="4113"/>
    <lineage>
        <taxon>Eukaryota</taxon>
        <taxon>Viridiplantae</taxon>
        <taxon>Streptophyta</taxon>
        <taxon>Embryophyta</taxon>
        <taxon>Tracheophyta</taxon>
        <taxon>Spermatophyta</taxon>
        <taxon>Magnoliopsida</taxon>
        <taxon>eudicotyledons</taxon>
        <taxon>Gunneridae</taxon>
        <taxon>Pentapetalae</taxon>
        <taxon>asterids</taxon>
        <taxon>lamiids</taxon>
        <taxon>Solanales</taxon>
        <taxon>Solanaceae</taxon>
        <taxon>Solanoideae</taxon>
        <taxon>Solaneae</taxon>
        <taxon>Solanum</taxon>
    </lineage>
</organism>
<sequence length="561" mass="63056">MILKAVSETHSVLTPLMQKCRTLNHLKEHHCQLLKLYLPETPSSIAPLLSFAVNSRIPSFFNYSRIVFQNLGYQSTFLCNTMIRGYMQSEMPIPAIMCYKDMLRDKLIVNNYTIPPLIKACSMVLNEFGQLGFSVHAHSLKLGLQNDRFIVAALIEFYSLNLEMDRARMLFDEIPDRDVVLFTTMIDGYGKIGEVGKARLLFEEMPERNVISWSAMMAAYSRASDFKEVLCLYRRMEEDGLKPNESILVSVLTACAHLGALAQGFWVHSLAKHYSYESNPILATALVDMYSKCGRMELASSVFEEMTHKDTGAWNAIISGFAMNGDAMKSVQLFYRMLASGNQPNETTFVAVLSACTHANMVDKGLSLFERMGSVYGVEPRFEHRACVVDLLARAGKLEDAEKFIDENMGGLEKGDANVWGALLGACRVYGDLKVGDRIWRKLSNMKVADYGTYILAYNMYKEAGWEIEANCVRKLIEQMRIKKQPGCSVVEVNGVVKEFLASDLLHPKSQLVRDVLESLPNSEARIAPCYVKWPVDIGNEIKNGCYAELFGSQDCSNSMN</sequence>
<keyword evidence="1" id="KW-0677">Repeat</keyword>
<dbReference type="InterPro" id="IPR002885">
    <property type="entry name" value="PPR_rpt"/>
</dbReference>
<comment type="caution">
    <text evidence="3">The sequence shown here is derived from an EMBL/GenBank/DDBJ whole genome shotgun (WGS) entry which is preliminary data.</text>
</comment>
<accession>A0ABQ7TZ36</accession>
<dbReference type="InterPro" id="IPR046960">
    <property type="entry name" value="PPR_At4g14850-like_plant"/>
</dbReference>
<evidence type="ECO:0000256" key="1">
    <source>
        <dbReference type="ARBA" id="ARBA00022737"/>
    </source>
</evidence>
<dbReference type="PROSITE" id="PS51375">
    <property type="entry name" value="PPR"/>
    <property type="match status" value="4"/>
</dbReference>
<keyword evidence="4" id="KW-1185">Reference proteome</keyword>
<dbReference type="InterPro" id="IPR046848">
    <property type="entry name" value="E_motif"/>
</dbReference>
<feature type="repeat" description="PPR" evidence="2">
    <location>
        <begin position="178"/>
        <end position="208"/>
    </location>
</feature>
<name>A0ABQ7TZ36_SOLTU</name>
<evidence type="ECO:0008006" key="5">
    <source>
        <dbReference type="Google" id="ProtNLM"/>
    </source>
</evidence>
<dbReference type="NCBIfam" id="TIGR00756">
    <property type="entry name" value="PPR"/>
    <property type="match status" value="5"/>
</dbReference>
<feature type="repeat" description="PPR" evidence="2">
    <location>
        <begin position="310"/>
        <end position="344"/>
    </location>
</feature>
<evidence type="ECO:0000256" key="2">
    <source>
        <dbReference type="PROSITE-ProRule" id="PRU00708"/>
    </source>
</evidence>
<dbReference type="Pfam" id="PF20431">
    <property type="entry name" value="E_motif"/>
    <property type="match status" value="1"/>
</dbReference>
<dbReference type="InterPro" id="IPR011990">
    <property type="entry name" value="TPR-like_helical_dom_sf"/>
</dbReference>
<dbReference type="PANTHER" id="PTHR47926:SF436">
    <property type="entry name" value="PENTATRICOPEPTIDE REPEAT-CONTAINING PROTEIN ELI1, CHLOROPLASTIC-LIKE ISOFORM X2"/>
    <property type="match status" value="1"/>
</dbReference>
<protein>
    <recommendedName>
        <fullName evidence="5">Pentatricopeptide repeat-containing protein</fullName>
    </recommendedName>
</protein>
<dbReference type="Proteomes" id="UP000826656">
    <property type="component" value="Unassembled WGS sequence"/>
</dbReference>
<dbReference type="PANTHER" id="PTHR47926">
    <property type="entry name" value="PENTATRICOPEPTIDE REPEAT-CONTAINING PROTEIN"/>
    <property type="match status" value="1"/>
</dbReference>